<dbReference type="EMBL" id="PGCI01000014">
    <property type="protein sequence ID" value="PLW49741.1"/>
    <property type="molecule type" value="Genomic_DNA"/>
</dbReference>
<name>A0A2N5VIC4_9BASI</name>
<sequence>MPESNAYQPISLQQGAGMLGRSPVARDSFLTTMASSLAAIVKLQYTRSAQNKTIVTPDIT</sequence>
<dbReference type="AlphaFoldDB" id="A0A2N5VIC4"/>
<evidence type="ECO:0000313" key="1">
    <source>
        <dbReference type="EMBL" id="PLW49741.1"/>
    </source>
</evidence>
<evidence type="ECO:0000313" key="2">
    <source>
        <dbReference type="Proteomes" id="UP000235392"/>
    </source>
</evidence>
<proteinExistence type="predicted"/>
<dbReference type="Proteomes" id="UP000235392">
    <property type="component" value="Unassembled WGS sequence"/>
</dbReference>
<comment type="caution">
    <text evidence="1">The sequence shown here is derived from an EMBL/GenBank/DDBJ whole genome shotgun (WGS) entry which is preliminary data.</text>
</comment>
<organism evidence="1 2">
    <name type="scientific">Puccinia coronata f. sp. avenae</name>
    <dbReference type="NCBI Taxonomy" id="200324"/>
    <lineage>
        <taxon>Eukaryota</taxon>
        <taxon>Fungi</taxon>
        <taxon>Dikarya</taxon>
        <taxon>Basidiomycota</taxon>
        <taxon>Pucciniomycotina</taxon>
        <taxon>Pucciniomycetes</taxon>
        <taxon>Pucciniales</taxon>
        <taxon>Pucciniaceae</taxon>
        <taxon>Puccinia</taxon>
    </lineage>
</organism>
<accession>A0A2N5VIC4</accession>
<gene>
    <name evidence="1" type="ORF">PCASD_01563</name>
</gene>
<reference evidence="1 2" key="1">
    <citation type="submission" date="2017-11" db="EMBL/GenBank/DDBJ databases">
        <title>De novo assembly and phasing of dikaryotic genomes from two isolates of Puccinia coronata f. sp. avenae, the causal agent of oat crown rust.</title>
        <authorList>
            <person name="Miller M.E."/>
            <person name="Zhang Y."/>
            <person name="Omidvar V."/>
            <person name="Sperschneider J."/>
            <person name="Schwessinger B."/>
            <person name="Raley C."/>
            <person name="Palmer J.M."/>
            <person name="Garnica D."/>
            <person name="Upadhyaya N."/>
            <person name="Rathjen J."/>
            <person name="Taylor J.M."/>
            <person name="Park R.F."/>
            <person name="Dodds P.N."/>
            <person name="Hirsch C.D."/>
            <person name="Kianian S.F."/>
            <person name="Figueroa M."/>
        </authorList>
    </citation>
    <scope>NUCLEOTIDE SEQUENCE [LARGE SCALE GENOMIC DNA]</scope>
    <source>
        <strain evidence="1">12SD80</strain>
    </source>
</reference>
<protein>
    <submittedName>
        <fullName evidence="1">Uncharacterized protein</fullName>
    </submittedName>
</protein>